<keyword evidence="2" id="KW-0012">Acyltransferase</keyword>
<feature type="domain" description="N-acetyltransferase" evidence="3">
    <location>
        <begin position="21"/>
        <end position="158"/>
    </location>
</feature>
<name>A0A448DZ23_PSEFL</name>
<sequence>MEARISIRQATLAYAGIIHRIIERSIRIGCALDHRNNAQRVSAWVEQHNAAQLSLWLADSRVYLSIALLQDKPVGVGMASARGDITLCHVQPECFRRGIGRALIDDLEGWLRILGVSHASLNSTRTGEAFYRHLGYRETAPAALHQGLRALPMTKPLALPR</sequence>
<dbReference type="OrthoDB" id="5900542at2"/>
<dbReference type="PROSITE" id="PS51186">
    <property type="entry name" value="GNAT"/>
    <property type="match status" value="1"/>
</dbReference>
<evidence type="ECO:0000259" key="3">
    <source>
        <dbReference type="PROSITE" id="PS51186"/>
    </source>
</evidence>
<proteinExistence type="predicted"/>
<dbReference type="InterPro" id="IPR000182">
    <property type="entry name" value="GNAT_dom"/>
</dbReference>
<dbReference type="InterPro" id="IPR050832">
    <property type="entry name" value="Bact_Acetyltransf"/>
</dbReference>
<gene>
    <name evidence="4" type="ORF">NCTC9428_03692</name>
</gene>
<dbReference type="Gene3D" id="3.40.630.30">
    <property type="match status" value="1"/>
</dbReference>
<organism evidence="4 5">
    <name type="scientific">Pseudomonas fluorescens</name>
    <dbReference type="NCBI Taxonomy" id="294"/>
    <lineage>
        <taxon>Bacteria</taxon>
        <taxon>Pseudomonadati</taxon>
        <taxon>Pseudomonadota</taxon>
        <taxon>Gammaproteobacteria</taxon>
        <taxon>Pseudomonadales</taxon>
        <taxon>Pseudomonadaceae</taxon>
        <taxon>Pseudomonas</taxon>
    </lineage>
</organism>
<dbReference type="PANTHER" id="PTHR43877">
    <property type="entry name" value="AMINOALKYLPHOSPHONATE N-ACETYLTRANSFERASE-RELATED-RELATED"/>
    <property type="match status" value="1"/>
</dbReference>
<evidence type="ECO:0000256" key="2">
    <source>
        <dbReference type="ARBA" id="ARBA00023315"/>
    </source>
</evidence>
<evidence type="ECO:0000313" key="4">
    <source>
        <dbReference type="EMBL" id="VEF12059.1"/>
    </source>
</evidence>
<dbReference type="GO" id="GO:0016747">
    <property type="term" value="F:acyltransferase activity, transferring groups other than amino-acyl groups"/>
    <property type="evidence" value="ECO:0007669"/>
    <property type="project" value="InterPro"/>
</dbReference>
<dbReference type="CDD" id="cd04301">
    <property type="entry name" value="NAT_SF"/>
    <property type="match status" value="1"/>
</dbReference>
<accession>A0A448DZ23</accession>
<dbReference type="RefSeq" id="WP_126365061.1">
    <property type="nucleotide sequence ID" value="NZ_LR134318.1"/>
</dbReference>
<dbReference type="Proteomes" id="UP000281909">
    <property type="component" value="Chromosome"/>
</dbReference>
<dbReference type="InterPro" id="IPR016181">
    <property type="entry name" value="Acyl_CoA_acyltransferase"/>
</dbReference>
<keyword evidence="1 4" id="KW-0808">Transferase</keyword>
<dbReference type="Pfam" id="PF13673">
    <property type="entry name" value="Acetyltransf_10"/>
    <property type="match status" value="1"/>
</dbReference>
<dbReference type="AlphaFoldDB" id="A0A448DZ23"/>
<reference evidence="4 5" key="1">
    <citation type="submission" date="2018-12" db="EMBL/GenBank/DDBJ databases">
        <authorList>
            <consortium name="Pathogen Informatics"/>
        </authorList>
    </citation>
    <scope>NUCLEOTIDE SEQUENCE [LARGE SCALE GENOMIC DNA]</scope>
    <source>
        <strain evidence="4 5">NCTC9428</strain>
    </source>
</reference>
<dbReference type="SUPFAM" id="SSF55729">
    <property type="entry name" value="Acyl-CoA N-acyltransferases (Nat)"/>
    <property type="match status" value="1"/>
</dbReference>
<evidence type="ECO:0000313" key="5">
    <source>
        <dbReference type="Proteomes" id="UP000281909"/>
    </source>
</evidence>
<evidence type="ECO:0000256" key="1">
    <source>
        <dbReference type="ARBA" id="ARBA00022679"/>
    </source>
</evidence>
<protein>
    <submittedName>
        <fullName evidence="4">GCN5-like N-acetyltransferase</fullName>
    </submittedName>
</protein>
<dbReference type="EMBL" id="LR134318">
    <property type="protein sequence ID" value="VEF12059.1"/>
    <property type="molecule type" value="Genomic_DNA"/>
</dbReference>